<keyword evidence="1" id="KW-1133">Transmembrane helix</keyword>
<gene>
    <name evidence="3" type="ORF">ATY39_13385</name>
</gene>
<accession>A0A143HF14</accession>
<keyword evidence="1" id="KW-0472">Membrane</keyword>
<evidence type="ECO:0000256" key="1">
    <source>
        <dbReference type="SAM" id="Phobius"/>
    </source>
</evidence>
<reference evidence="4" key="2">
    <citation type="submission" date="2016-03" db="EMBL/GenBank/DDBJ databases">
        <authorList>
            <person name="Ploux O."/>
        </authorList>
    </citation>
    <scope>NUCLEOTIDE SEQUENCE [LARGE SCALE GENOMIC DNA]</scope>
    <source>
        <strain evidence="4">PP9</strain>
    </source>
</reference>
<organism evidence="3 4">
    <name type="scientific">Rummeliibacillus stabekisii</name>
    <dbReference type="NCBI Taxonomy" id="241244"/>
    <lineage>
        <taxon>Bacteria</taxon>
        <taxon>Bacillati</taxon>
        <taxon>Bacillota</taxon>
        <taxon>Bacilli</taxon>
        <taxon>Bacillales</taxon>
        <taxon>Caryophanaceae</taxon>
        <taxon>Rummeliibacillus</taxon>
    </lineage>
</organism>
<feature type="domain" description="DUF2157" evidence="2">
    <location>
        <begin position="21"/>
        <end position="155"/>
    </location>
</feature>
<feature type="transmembrane region" description="Helical" evidence="1">
    <location>
        <begin position="49"/>
        <end position="71"/>
    </location>
</feature>
<dbReference type="InterPro" id="IPR018677">
    <property type="entry name" value="DUF2157"/>
</dbReference>
<keyword evidence="4" id="KW-1185">Reference proteome</keyword>
<dbReference type="KEGG" id="rst:ATY39_13385"/>
<feature type="transmembrane region" description="Helical" evidence="1">
    <location>
        <begin position="178"/>
        <end position="193"/>
    </location>
</feature>
<feature type="transmembrane region" description="Helical" evidence="1">
    <location>
        <begin position="307"/>
        <end position="322"/>
    </location>
</feature>
<feature type="transmembrane region" description="Helical" evidence="1">
    <location>
        <begin position="132"/>
        <end position="150"/>
    </location>
</feature>
<keyword evidence="1" id="KW-0812">Transmembrane</keyword>
<evidence type="ECO:0000313" key="3">
    <source>
        <dbReference type="EMBL" id="AMX00315.1"/>
    </source>
</evidence>
<dbReference type="Proteomes" id="UP000076021">
    <property type="component" value="Chromosome"/>
</dbReference>
<reference evidence="3 4" key="1">
    <citation type="journal article" date="2016" name="Genome Announc.">
        <title>Whole-Genome Sequence of Rummeliibacillus stabekisii Strain PP9 Isolated from Antarctic Soil.</title>
        <authorList>
            <person name="da Mota F.F."/>
            <person name="Vollu R.E."/>
            <person name="Jurelevicius D."/>
            <person name="Seldin L."/>
        </authorList>
    </citation>
    <scope>NUCLEOTIDE SEQUENCE [LARGE SCALE GENOMIC DNA]</scope>
    <source>
        <strain evidence="3 4">PP9</strain>
    </source>
</reference>
<feature type="transmembrane region" description="Helical" evidence="1">
    <location>
        <begin position="284"/>
        <end position="302"/>
    </location>
</feature>
<sequence>MKRTIKKSEYQWLKKELDFFEKEGSIQAAQKEELLGHYKITGDSNFIRILLTVGAFLIGIGMLSFIASNWMYMSKTVKFLLIIISVIGVNGVGLKIENHNPKMARTLFYIGFLFYGAGIFLIGQMFNLGGSFRNAFLVWALGGLPIAYVLKDKLLLIFITALLFIYQMNYVFDGETSLPYIMLVILPIMYLISKHIHYSVPYIFFMNILTIQFAILLAFTFIDYDSPIAVLAILFIFLIGIAMLFIPVREKLKGIFEIQGHLIHGVSGIILTFGYFWRNSLFGESFYIVFSLAYLVLVLFFIKRGSLLNIMILCTLILRFYIDLSYDFLPKSLVFVIGGAIFIGFGIYIDKQRKKGGKSFAEE</sequence>
<feature type="transmembrane region" description="Helical" evidence="1">
    <location>
        <begin position="106"/>
        <end position="126"/>
    </location>
</feature>
<proteinExistence type="predicted"/>
<protein>
    <recommendedName>
        <fullName evidence="2">DUF2157 domain-containing protein</fullName>
    </recommendedName>
</protein>
<feature type="transmembrane region" description="Helical" evidence="1">
    <location>
        <begin position="260"/>
        <end position="278"/>
    </location>
</feature>
<feature type="transmembrane region" description="Helical" evidence="1">
    <location>
        <begin position="200"/>
        <end position="222"/>
    </location>
</feature>
<feature type="transmembrane region" description="Helical" evidence="1">
    <location>
        <begin position="77"/>
        <end position="94"/>
    </location>
</feature>
<dbReference type="Pfam" id="PF09925">
    <property type="entry name" value="DUF2157"/>
    <property type="match status" value="1"/>
</dbReference>
<feature type="transmembrane region" description="Helical" evidence="1">
    <location>
        <begin position="328"/>
        <end position="349"/>
    </location>
</feature>
<evidence type="ECO:0000259" key="2">
    <source>
        <dbReference type="Pfam" id="PF09925"/>
    </source>
</evidence>
<dbReference type="EMBL" id="CP014806">
    <property type="protein sequence ID" value="AMX00315.1"/>
    <property type="molecule type" value="Genomic_DNA"/>
</dbReference>
<name>A0A143HF14_9BACL</name>
<dbReference type="STRING" id="241244.ATY39_13385"/>
<dbReference type="RefSeq" id="WP_066790573.1">
    <property type="nucleotide sequence ID" value="NZ_CP014806.1"/>
</dbReference>
<feature type="transmembrane region" description="Helical" evidence="1">
    <location>
        <begin position="155"/>
        <end position="172"/>
    </location>
</feature>
<dbReference type="OrthoDB" id="5351773at2"/>
<evidence type="ECO:0000313" key="4">
    <source>
        <dbReference type="Proteomes" id="UP000076021"/>
    </source>
</evidence>
<dbReference type="AlphaFoldDB" id="A0A143HF14"/>
<feature type="transmembrane region" description="Helical" evidence="1">
    <location>
        <begin position="228"/>
        <end position="248"/>
    </location>
</feature>